<dbReference type="SMART" id="SM00471">
    <property type="entry name" value="HDc"/>
    <property type="match status" value="1"/>
</dbReference>
<evidence type="ECO:0000313" key="3">
    <source>
        <dbReference type="Proteomes" id="UP000501830"/>
    </source>
</evidence>
<dbReference type="CDD" id="cd00077">
    <property type="entry name" value="HDc"/>
    <property type="match status" value="1"/>
</dbReference>
<dbReference type="GO" id="GO:0006203">
    <property type="term" value="P:dGTP catabolic process"/>
    <property type="evidence" value="ECO:0007669"/>
    <property type="project" value="TreeGrafter"/>
</dbReference>
<dbReference type="FunFam" id="1.10.3210.10:FF:000014">
    <property type="entry name" value="HD domain-containing protein"/>
    <property type="match status" value="1"/>
</dbReference>
<feature type="domain" description="HD" evidence="1">
    <location>
        <begin position="63"/>
        <end position="188"/>
    </location>
</feature>
<sequence length="455" mass="53026">MQNFYTSTLLTKEKVFRDPVHGYIHIQHRVILDLINTKEFQRLRRIKQLGTSSLTFHGAEHSRFNHSLGVYEIARRICDKFVRNYPSLEVGDGLWDDRERLVTLCAALLHDLGHGPFSHTFEKIFDTDHEAVTIAIILSPKTEINAVLREVGPDFPNQVASVIAKEYPNPQVVQMISSQIDADRMDYLLRDAYYSGVTYGTFDLTRILRVIRPSSNGIVFDISGMHAVEDYVVSRYQMYMQVYFHPVSRGMEVILYHLMKRAKDVYLDEQQELGYSASFLEPFFRQDWRLEDYLRLDDGVLTTYFNHWTDESDPTLSDLAGRFLNRQPFKSVRFERKHDLKTVAELQSLIKRMGYNPDYYTSTNNSFDLPYDLYRPGQISSKTQIEFIQKNGEIIELSEISAIVSSLTGKVRGDERLYFPREITHGFSQEGINLFDNLADEFRSYIENDEIIQHK</sequence>
<proteinExistence type="predicted"/>
<name>A0A6G7WHQ6_9LACT</name>
<dbReference type="InterPro" id="IPR006674">
    <property type="entry name" value="HD_domain"/>
</dbReference>
<gene>
    <name evidence="2" type="ORF">G7058_06950</name>
</gene>
<reference evidence="2 3" key="1">
    <citation type="journal article" date="2017" name="Int. J. Syst. Evol. Microbiol.">
        <title>Jeotgalibaca porci sp. nov. and Jeotgalibaca arthritidis sp. nov., isolated from pigs, and emended description of the genus Jeotgalibaca.</title>
        <authorList>
            <person name="Zamora L."/>
            <person name="Perez-Sancho M."/>
            <person name="Dominguez L."/>
            <person name="Fernandez-Garayzabal J.F."/>
            <person name="Vela A.I."/>
        </authorList>
    </citation>
    <scope>NUCLEOTIDE SEQUENCE [LARGE SCALE GENOMIC DNA]</scope>
    <source>
        <strain evidence="2 3">CCUG 69148</strain>
    </source>
</reference>
<dbReference type="InterPro" id="IPR003607">
    <property type="entry name" value="HD/PDEase_dom"/>
</dbReference>
<dbReference type="InterPro" id="IPR050135">
    <property type="entry name" value="dGTPase-like"/>
</dbReference>
<dbReference type="InterPro" id="IPR045509">
    <property type="entry name" value="HD_assoc_2"/>
</dbReference>
<dbReference type="RefSeq" id="WP_166062840.1">
    <property type="nucleotide sequence ID" value="NZ_CP049889.1"/>
</dbReference>
<evidence type="ECO:0000259" key="1">
    <source>
        <dbReference type="PROSITE" id="PS51831"/>
    </source>
</evidence>
<dbReference type="Pfam" id="PF01966">
    <property type="entry name" value="HD"/>
    <property type="match status" value="1"/>
</dbReference>
<evidence type="ECO:0000313" key="2">
    <source>
        <dbReference type="EMBL" id="QIK51782.1"/>
    </source>
</evidence>
<dbReference type="PANTHER" id="PTHR11373">
    <property type="entry name" value="DEOXYNUCLEOSIDE TRIPHOSPHATE TRIPHOSPHOHYDROLASE"/>
    <property type="match status" value="1"/>
</dbReference>
<dbReference type="EMBL" id="CP049889">
    <property type="protein sequence ID" value="QIK51782.1"/>
    <property type="molecule type" value="Genomic_DNA"/>
</dbReference>
<protein>
    <submittedName>
        <fullName evidence="2">HD domain-containing protein</fullName>
    </submittedName>
</protein>
<dbReference type="PANTHER" id="PTHR11373:SF4">
    <property type="entry name" value="DEOXYNUCLEOSIDE TRIPHOSPHATE TRIPHOSPHOHYDROLASE SAMHD1"/>
    <property type="match status" value="1"/>
</dbReference>
<dbReference type="AlphaFoldDB" id="A0A6G7WHQ6"/>
<organism evidence="2 3">
    <name type="scientific">Jeotgalibaca porci</name>
    <dbReference type="NCBI Taxonomy" id="1868793"/>
    <lineage>
        <taxon>Bacteria</taxon>
        <taxon>Bacillati</taxon>
        <taxon>Bacillota</taxon>
        <taxon>Bacilli</taxon>
        <taxon>Lactobacillales</taxon>
        <taxon>Carnobacteriaceae</taxon>
        <taxon>Jeotgalibaca</taxon>
    </lineage>
</organism>
<dbReference type="GO" id="GO:0008832">
    <property type="term" value="F:dGTPase activity"/>
    <property type="evidence" value="ECO:0007669"/>
    <property type="project" value="TreeGrafter"/>
</dbReference>
<dbReference type="SUPFAM" id="SSF109604">
    <property type="entry name" value="HD-domain/PDEase-like"/>
    <property type="match status" value="1"/>
</dbReference>
<dbReference type="KEGG" id="jpo:G7058_06950"/>
<dbReference type="Gene3D" id="1.10.3210.10">
    <property type="entry name" value="Hypothetical protein af1432"/>
    <property type="match status" value="1"/>
</dbReference>
<dbReference type="PROSITE" id="PS51831">
    <property type="entry name" value="HD"/>
    <property type="match status" value="1"/>
</dbReference>
<dbReference type="Pfam" id="PF19276">
    <property type="entry name" value="HD_assoc_2"/>
    <property type="match status" value="1"/>
</dbReference>
<accession>A0A6G7WHQ6</accession>
<dbReference type="Proteomes" id="UP000501830">
    <property type="component" value="Chromosome"/>
</dbReference>
<dbReference type="GeneID" id="94553016"/>
<keyword evidence="3" id="KW-1185">Reference proteome</keyword>